<proteinExistence type="predicted"/>
<dbReference type="Proteomes" id="UP000298488">
    <property type="component" value="Unassembled WGS sequence"/>
</dbReference>
<dbReference type="RefSeq" id="WP_104095765.1">
    <property type="nucleotide sequence ID" value="NZ_JACHBP010000001.1"/>
</dbReference>
<keyword evidence="1" id="KW-0732">Signal</keyword>
<evidence type="ECO:0000256" key="1">
    <source>
        <dbReference type="SAM" id="SignalP"/>
    </source>
</evidence>
<keyword evidence="3" id="KW-1185">Reference proteome</keyword>
<accession>A0A4V3I9L3</accession>
<protein>
    <recommendedName>
        <fullName evidence="4">Peptidase inhibitor family I36</fullName>
    </recommendedName>
</protein>
<sequence>MKAIAGVIAAAALATVSVLAIGVPAQASFSQCTSNRACAWIDANFSGAFGSWTSNQSSLPGFHDNISSTGNNRTAYIGFFSDPGYGGSVFQVPPGGGGYFNWLDPRNNSFDSLYFY</sequence>
<evidence type="ECO:0000313" key="2">
    <source>
        <dbReference type="EMBL" id="TFB79898.1"/>
    </source>
</evidence>
<dbReference type="EMBL" id="SOFI01000003">
    <property type="protein sequence ID" value="TFB79898.1"/>
    <property type="molecule type" value="Genomic_DNA"/>
</dbReference>
<evidence type="ECO:0008006" key="4">
    <source>
        <dbReference type="Google" id="ProtNLM"/>
    </source>
</evidence>
<evidence type="ECO:0000313" key="3">
    <source>
        <dbReference type="Proteomes" id="UP000298488"/>
    </source>
</evidence>
<name>A0A4V3I9L3_9MICO</name>
<gene>
    <name evidence="2" type="ORF">E3N84_07475</name>
</gene>
<dbReference type="Pfam" id="PF03995">
    <property type="entry name" value="Inhibitor_I36"/>
    <property type="match status" value="1"/>
</dbReference>
<feature type="signal peptide" evidence="1">
    <location>
        <begin position="1"/>
        <end position="20"/>
    </location>
</feature>
<reference evidence="2 3" key="1">
    <citation type="submission" date="2019-03" db="EMBL/GenBank/DDBJ databases">
        <title>Genomics of glacier-inhabiting Cryobacterium strains.</title>
        <authorList>
            <person name="Liu Q."/>
            <person name="Xin Y.-H."/>
        </authorList>
    </citation>
    <scope>NUCLEOTIDE SEQUENCE [LARGE SCALE GENOMIC DNA]</scope>
    <source>
        <strain evidence="2 3">CGMCC 1.10440</strain>
    </source>
</reference>
<dbReference type="OrthoDB" id="5149122at2"/>
<dbReference type="AlphaFoldDB" id="A0A4V3I9L3"/>
<feature type="chain" id="PRO_5038569095" description="Peptidase inhibitor family I36" evidence="1">
    <location>
        <begin position="21"/>
        <end position="116"/>
    </location>
</feature>
<organism evidence="2 3">
    <name type="scientific">Terrimesophilobacter mesophilus</name>
    <dbReference type="NCBI Taxonomy" id="433647"/>
    <lineage>
        <taxon>Bacteria</taxon>
        <taxon>Bacillati</taxon>
        <taxon>Actinomycetota</taxon>
        <taxon>Actinomycetes</taxon>
        <taxon>Micrococcales</taxon>
        <taxon>Microbacteriaceae</taxon>
        <taxon>Terrimesophilobacter</taxon>
    </lineage>
</organism>
<dbReference type="Gene3D" id="2.60.20.10">
    <property type="entry name" value="Crystallins"/>
    <property type="match status" value="1"/>
</dbReference>
<comment type="caution">
    <text evidence="2">The sequence shown here is derived from an EMBL/GenBank/DDBJ whole genome shotgun (WGS) entry which is preliminary data.</text>
</comment>